<protein>
    <submittedName>
        <fullName evidence="6">Type II toxin-antitoxin system HipA family toxin</fullName>
    </submittedName>
</protein>
<sequence>MTRRRLHAALDFDDGPPLPVATLGWDATVRHAVAEWSPDFVARPLPVSPLLVKAPTALLRPRARAFGDLPGLFGDSLPDGWGRLLIDRELAARGWQRHDITDLDRLAMVGRDGMGALSYRPEEQADEQVEISLDWFDRLVPEVGHGATAEDLERLRMMAGGSQGARPKFVAQLSQDGARLRGHRLPWEPGWRQVLVKRRAIGDEKGAVEAEAAYAEMARVAGIAMSPVEILRATSGEPFFVTDRFDREGNGRLHMQTVAALLDADFRTATLDYVELVKLVRIMTRDQRIVEEMFRRMVFNVRSQNRDDHLKNHAFLMDRGGTWRLAPAYDLSFSSGPGGEHTLLVAGEGRRPGRVQFDEVAARTGIKPRRAAEIRDEVDAAIAKWQQVADQAQVPAALARTIGAALVEARNW</sequence>
<keyword evidence="7" id="KW-1185">Reference proteome</keyword>
<dbReference type="PANTHER" id="PTHR37419:SF8">
    <property type="entry name" value="TOXIN YJJJ"/>
    <property type="match status" value="1"/>
</dbReference>
<organism evidence="6 7">
    <name type="scientific">Paracoccus aurantius</name>
    <dbReference type="NCBI Taxonomy" id="3073814"/>
    <lineage>
        <taxon>Bacteria</taxon>
        <taxon>Pseudomonadati</taxon>
        <taxon>Pseudomonadota</taxon>
        <taxon>Alphaproteobacteria</taxon>
        <taxon>Rhodobacterales</taxon>
        <taxon>Paracoccaceae</taxon>
        <taxon>Paracoccus</taxon>
    </lineage>
</organism>
<comment type="similarity">
    <text evidence="1">Belongs to the HipA Ser/Thr kinase family.</text>
</comment>
<evidence type="ECO:0000256" key="2">
    <source>
        <dbReference type="ARBA" id="ARBA00022679"/>
    </source>
</evidence>
<proteinExistence type="inferred from homology"/>
<dbReference type="InterPro" id="IPR017508">
    <property type="entry name" value="HipA_N1"/>
</dbReference>
<feature type="domain" description="HipA-like C-terminal" evidence="4">
    <location>
        <begin position="163"/>
        <end position="385"/>
    </location>
</feature>
<dbReference type="Pfam" id="PF07804">
    <property type="entry name" value="HipA_C"/>
    <property type="match status" value="1"/>
</dbReference>
<name>A0ABU2HZJ4_9RHOB</name>
<keyword evidence="3" id="KW-0418">Kinase</keyword>
<keyword evidence="2" id="KW-0808">Transferase</keyword>
<gene>
    <name evidence="6" type="ORF">RGQ15_20585</name>
</gene>
<dbReference type="PANTHER" id="PTHR37419">
    <property type="entry name" value="SERINE/THREONINE-PROTEIN KINASE TOXIN HIPA"/>
    <property type="match status" value="1"/>
</dbReference>
<dbReference type="Pfam" id="PF13657">
    <property type="entry name" value="Couple_hipA"/>
    <property type="match status" value="1"/>
</dbReference>
<dbReference type="InterPro" id="IPR052028">
    <property type="entry name" value="HipA_Ser/Thr_kinase"/>
</dbReference>
<dbReference type="RefSeq" id="WP_311162727.1">
    <property type="nucleotide sequence ID" value="NZ_JAVQLW010000005.1"/>
</dbReference>
<evidence type="ECO:0000313" key="6">
    <source>
        <dbReference type="EMBL" id="MDS9469950.1"/>
    </source>
</evidence>
<dbReference type="Gene3D" id="1.10.1070.20">
    <property type="match status" value="1"/>
</dbReference>
<evidence type="ECO:0000259" key="5">
    <source>
        <dbReference type="Pfam" id="PF13657"/>
    </source>
</evidence>
<reference evidence="7" key="1">
    <citation type="submission" date="2023-07" db="EMBL/GenBank/DDBJ databases">
        <title>Paracoccus sp. MBLB3053 whole genome sequence.</title>
        <authorList>
            <person name="Hwang C.Y."/>
            <person name="Cho E.-S."/>
            <person name="Seo M.-J."/>
        </authorList>
    </citation>
    <scope>NUCLEOTIDE SEQUENCE [LARGE SCALE GENOMIC DNA]</scope>
    <source>
        <strain evidence="7">MBLB3053</strain>
    </source>
</reference>
<comment type="caution">
    <text evidence="6">The sequence shown here is derived from an EMBL/GenBank/DDBJ whole genome shotgun (WGS) entry which is preliminary data.</text>
</comment>
<dbReference type="Proteomes" id="UP001269144">
    <property type="component" value="Unassembled WGS sequence"/>
</dbReference>
<dbReference type="EMBL" id="JAVQLW010000005">
    <property type="protein sequence ID" value="MDS9469950.1"/>
    <property type="molecule type" value="Genomic_DNA"/>
</dbReference>
<accession>A0ABU2HZJ4</accession>
<dbReference type="InterPro" id="IPR012893">
    <property type="entry name" value="HipA-like_C"/>
</dbReference>
<evidence type="ECO:0000313" key="7">
    <source>
        <dbReference type="Proteomes" id="UP001269144"/>
    </source>
</evidence>
<feature type="domain" description="HipA N-terminal subdomain 1" evidence="5">
    <location>
        <begin position="19"/>
        <end position="119"/>
    </location>
</feature>
<evidence type="ECO:0000256" key="3">
    <source>
        <dbReference type="ARBA" id="ARBA00022777"/>
    </source>
</evidence>
<evidence type="ECO:0000259" key="4">
    <source>
        <dbReference type="Pfam" id="PF07804"/>
    </source>
</evidence>
<evidence type="ECO:0000256" key="1">
    <source>
        <dbReference type="ARBA" id="ARBA00010164"/>
    </source>
</evidence>